<feature type="compositionally biased region" description="Basic and acidic residues" evidence="1">
    <location>
        <begin position="119"/>
        <end position="132"/>
    </location>
</feature>
<keyword evidence="2" id="KW-0472">Membrane</keyword>
<evidence type="ECO:0000256" key="1">
    <source>
        <dbReference type="SAM" id="MobiDB-lite"/>
    </source>
</evidence>
<reference evidence="4" key="1">
    <citation type="submission" date="2025-08" db="UniProtKB">
        <authorList>
            <consortium name="RefSeq"/>
        </authorList>
    </citation>
    <scope>IDENTIFICATION</scope>
</reference>
<organism evidence="3 4">
    <name type="scientific">Priapulus caudatus</name>
    <name type="common">Priapulid worm</name>
    <dbReference type="NCBI Taxonomy" id="37621"/>
    <lineage>
        <taxon>Eukaryota</taxon>
        <taxon>Metazoa</taxon>
        <taxon>Ecdysozoa</taxon>
        <taxon>Scalidophora</taxon>
        <taxon>Priapulida</taxon>
        <taxon>Priapulimorpha</taxon>
        <taxon>Priapulimorphida</taxon>
        <taxon>Priapulidae</taxon>
        <taxon>Priapulus</taxon>
    </lineage>
</organism>
<name>A0ABM1EXB2_PRICU</name>
<keyword evidence="3" id="KW-1185">Reference proteome</keyword>
<dbReference type="GeneID" id="106816730"/>
<keyword evidence="2" id="KW-0812">Transmembrane</keyword>
<protein>
    <submittedName>
        <fullName evidence="4">Uncharacterized protein LOC106816730</fullName>
    </submittedName>
</protein>
<evidence type="ECO:0000313" key="4">
    <source>
        <dbReference type="RefSeq" id="XP_014676833.1"/>
    </source>
</evidence>
<accession>A0ABM1EXB2</accession>
<proteinExistence type="predicted"/>
<feature type="region of interest" description="Disordered" evidence="1">
    <location>
        <begin position="118"/>
        <end position="137"/>
    </location>
</feature>
<feature type="transmembrane region" description="Helical" evidence="2">
    <location>
        <begin position="47"/>
        <end position="70"/>
    </location>
</feature>
<dbReference type="Proteomes" id="UP000695022">
    <property type="component" value="Unplaced"/>
</dbReference>
<evidence type="ECO:0000313" key="3">
    <source>
        <dbReference type="Proteomes" id="UP000695022"/>
    </source>
</evidence>
<evidence type="ECO:0000256" key="2">
    <source>
        <dbReference type="SAM" id="Phobius"/>
    </source>
</evidence>
<sequence>MHPTILPGDDTQEVLTATSLYILNPGEGSPDALRVCDEPERCGYFDLLLGLVIALGILLLFCVILLLCLWPCAYSRCCRAGAADDERKEEIPEYFATKDSTDWGSTIPFRFVPQYNSDSNRDSYDTRSDVTKESNNTMGTKSWHRAFSVHSTPIFTNYPVVLPDGQQAPPGAPHSVTGYMGKKLTVVKKSNHSDAYFSMTRVAPVFVQ</sequence>
<dbReference type="RefSeq" id="XP_014676833.1">
    <property type="nucleotide sequence ID" value="XM_014821347.1"/>
</dbReference>
<keyword evidence="2" id="KW-1133">Transmembrane helix</keyword>
<gene>
    <name evidence="4" type="primary">LOC106816730</name>
</gene>